<dbReference type="Pfam" id="PF11975">
    <property type="entry name" value="Glyco_hydro_4C"/>
    <property type="match status" value="1"/>
</dbReference>
<dbReference type="GO" id="GO:0046872">
    <property type="term" value="F:metal ion binding"/>
    <property type="evidence" value="ECO:0007669"/>
    <property type="project" value="UniProtKB-KW"/>
</dbReference>
<dbReference type="PANTHER" id="PTHR32092">
    <property type="entry name" value="6-PHOSPHO-BETA-GLUCOSIDASE-RELATED"/>
    <property type="match status" value="1"/>
</dbReference>
<dbReference type="PRINTS" id="PR00732">
    <property type="entry name" value="GLHYDRLASE4"/>
</dbReference>
<dbReference type="KEGG" id="tfl:RPIT_03270"/>
<keyword evidence="3 7" id="KW-0378">Hydrolase</keyword>
<dbReference type="Proteomes" id="UP000188324">
    <property type="component" value="Chromosome"/>
</dbReference>
<dbReference type="Gene3D" id="3.40.50.720">
    <property type="entry name" value="NAD(P)-binding Rossmann-like Domain"/>
    <property type="match status" value="1"/>
</dbReference>
<keyword evidence="2" id="KW-0479">Metal-binding</keyword>
<evidence type="ECO:0000256" key="4">
    <source>
        <dbReference type="ARBA" id="ARBA00023027"/>
    </source>
</evidence>
<dbReference type="InterPro" id="IPR036291">
    <property type="entry name" value="NAD(P)-bd_dom_sf"/>
</dbReference>
<evidence type="ECO:0000256" key="5">
    <source>
        <dbReference type="ARBA" id="ARBA00023211"/>
    </source>
</evidence>
<dbReference type="EMBL" id="CP019605">
    <property type="protein sequence ID" value="AQP43955.1"/>
    <property type="molecule type" value="Genomic_DNA"/>
</dbReference>
<accession>A0A1Q2CD27</accession>
<protein>
    <submittedName>
        <fullName evidence="8">6-phospho-beta-glucosidase</fullName>
    </submittedName>
</protein>
<evidence type="ECO:0000313" key="8">
    <source>
        <dbReference type="EMBL" id="AQP43955.1"/>
    </source>
</evidence>
<dbReference type="GO" id="GO:0016616">
    <property type="term" value="F:oxidoreductase activity, acting on the CH-OH group of donors, NAD or NADP as acceptor"/>
    <property type="evidence" value="ECO:0007669"/>
    <property type="project" value="InterPro"/>
</dbReference>
<evidence type="ECO:0000256" key="7">
    <source>
        <dbReference type="RuleBase" id="RU361152"/>
    </source>
</evidence>
<evidence type="ECO:0000256" key="2">
    <source>
        <dbReference type="ARBA" id="ARBA00022723"/>
    </source>
</evidence>
<dbReference type="InterPro" id="IPR022616">
    <property type="entry name" value="Glyco_hydro_4_C"/>
</dbReference>
<dbReference type="SUPFAM" id="SSF51735">
    <property type="entry name" value="NAD(P)-binding Rossmann-fold domains"/>
    <property type="match status" value="1"/>
</dbReference>
<dbReference type="Pfam" id="PF02056">
    <property type="entry name" value="Glyco_hydro_4"/>
    <property type="match status" value="1"/>
</dbReference>
<comment type="cofactor">
    <cofactor evidence="7">
        <name>NAD(+)</name>
        <dbReference type="ChEBI" id="CHEBI:57540"/>
    </cofactor>
    <text evidence="7">Binds 1 NAD(+) per subunit.</text>
</comment>
<dbReference type="PANTHER" id="PTHR32092:SF5">
    <property type="entry name" value="6-PHOSPHO-BETA-GLUCOSIDASE"/>
    <property type="match status" value="1"/>
</dbReference>
<organism evidence="8 9">
    <name type="scientific">Tessaracoccus flavus</name>
    <dbReference type="NCBI Taxonomy" id="1610493"/>
    <lineage>
        <taxon>Bacteria</taxon>
        <taxon>Bacillati</taxon>
        <taxon>Actinomycetota</taxon>
        <taxon>Actinomycetes</taxon>
        <taxon>Propionibacteriales</taxon>
        <taxon>Propionibacteriaceae</taxon>
        <taxon>Tessaracoccus</taxon>
    </lineage>
</organism>
<keyword evidence="6 7" id="KW-0326">Glycosidase</keyword>
<evidence type="ECO:0000256" key="1">
    <source>
        <dbReference type="ARBA" id="ARBA00010141"/>
    </source>
</evidence>
<dbReference type="AlphaFoldDB" id="A0A1Q2CD27"/>
<evidence type="ECO:0000313" key="9">
    <source>
        <dbReference type="Proteomes" id="UP000188324"/>
    </source>
</evidence>
<sequence length="459" mass="49683">MKLVITGGGGFRVPLVYDAVATNALAAAGRPAVHIDEVVLHDASAARLEGIARVIRERAAQLDHAPTLKVTTDLRDALTGADFIFAAVRVGGVEGRIADERVALDLGLLGQETIGPGGLAYALRTIPVMRELARVTAEVAPHAWTINFTNPAGIVTQSMREVLGDRVVGICDTPIGLVRRVSRLLGVSLEHDTARVDYDYVGLNHLGWLRSVRIDGVERLPDVLGSDSALDEIEEARVVGKDWVRATGALPNEYLYYYLKTDEAIANIRRSAQTRGQYLQAQQGDFYESVGCCDSPLALWQEALHERESTYMAEAREDSEERRAEDAAGGGYQEVALRLMTALATGSPERMILDVGNLSEGERIIPELPDDVVVEVGCVVDEGGVHPLPVAPLTLSQLGAMSTLRASEEAIAEAARTGDPEKAWEGFSTHPLVRSPRLGKELLDGYSRAHPEIAQLFTR</sequence>
<keyword evidence="9" id="KW-1185">Reference proteome</keyword>
<dbReference type="GO" id="GO:0004553">
    <property type="term" value="F:hydrolase activity, hydrolyzing O-glycosyl compounds"/>
    <property type="evidence" value="ECO:0007669"/>
    <property type="project" value="InterPro"/>
</dbReference>
<dbReference type="InterPro" id="IPR001088">
    <property type="entry name" value="Glyco_hydro_4"/>
</dbReference>
<name>A0A1Q2CD27_9ACTN</name>
<dbReference type="InterPro" id="IPR015955">
    <property type="entry name" value="Lactate_DH/Glyco_Ohase_4_C"/>
</dbReference>
<gene>
    <name evidence="8" type="ORF">RPIT_03270</name>
</gene>
<dbReference type="Gene3D" id="3.90.110.10">
    <property type="entry name" value="Lactate dehydrogenase/glycoside hydrolase, family 4, C-terminal"/>
    <property type="match status" value="1"/>
</dbReference>
<evidence type="ECO:0000256" key="3">
    <source>
        <dbReference type="ARBA" id="ARBA00022801"/>
    </source>
</evidence>
<dbReference type="OrthoDB" id="9767022at2"/>
<dbReference type="GO" id="GO:0005975">
    <property type="term" value="P:carbohydrate metabolic process"/>
    <property type="evidence" value="ECO:0007669"/>
    <property type="project" value="InterPro"/>
</dbReference>
<dbReference type="RefSeq" id="WP_077340586.1">
    <property type="nucleotide sequence ID" value="NZ_CP019605.1"/>
</dbReference>
<comment type="similarity">
    <text evidence="1 7">Belongs to the glycosyl hydrolase 4 family.</text>
</comment>
<dbReference type="STRING" id="1610493.RPIT_03270"/>
<keyword evidence="5" id="KW-0464">Manganese</keyword>
<proteinExistence type="inferred from homology"/>
<keyword evidence="4 7" id="KW-0520">NAD</keyword>
<dbReference type="SUPFAM" id="SSF56327">
    <property type="entry name" value="LDH C-terminal domain-like"/>
    <property type="match status" value="1"/>
</dbReference>
<evidence type="ECO:0000256" key="6">
    <source>
        <dbReference type="ARBA" id="ARBA00023295"/>
    </source>
</evidence>
<reference evidence="8 9" key="1">
    <citation type="journal article" date="2016" name="Int. J. Syst. Evol. Microbiol.">
        <title>Tessaracoccus flavus sp. nov., isolated from the drainage system of a lindane-producing factory.</title>
        <authorList>
            <person name="Kumari R."/>
            <person name="Singh P."/>
            <person name="Schumann P."/>
            <person name="Lal R."/>
        </authorList>
    </citation>
    <scope>NUCLEOTIDE SEQUENCE [LARGE SCALE GENOMIC DNA]</scope>
    <source>
        <strain evidence="8 9">RP1T</strain>
    </source>
</reference>